<evidence type="ECO:0000256" key="1">
    <source>
        <dbReference type="ARBA" id="ARBA00009227"/>
    </source>
</evidence>
<dbReference type="Proteomes" id="UP000198703">
    <property type="component" value="Unassembled WGS sequence"/>
</dbReference>
<dbReference type="PROSITE" id="PS51409">
    <property type="entry name" value="ARGINASE_2"/>
    <property type="match status" value="1"/>
</dbReference>
<organism evidence="6 7">
    <name type="scientific">Rubrimonas cliftonensis</name>
    <dbReference type="NCBI Taxonomy" id="89524"/>
    <lineage>
        <taxon>Bacteria</taxon>
        <taxon>Pseudomonadati</taxon>
        <taxon>Pseudomonadota</taxon>
        <taxon>Alphaproteobacteria</taxon>
        <taxon>Rhodobacterales</taxon>
        <taxon>Paracoccaceae</taxon>
        <taxon>Rubrimonas</taxon>
    </lineage>
</organism>
<feature type="binding site" evidence="4">
    <location>
        <position position="242"/>
    </location>
    <ligand>
        <name>Mn(2+)</name>
        <dbReference type="ChEBI" id="CHEBI:29035"/>
        <label>1</label>
    </ligand>
</feature>
<protein>
    <submittedName>
        <fullName evidence="6">Agmatinase</fullName>
    </submittedName>
</protein>
<proteinExistence type="inferred from homology"/>
<dbReference type="PROSITE" id="PS01053">
    <property type="entry name" value="ARGINASE_1"/>
    <property type="match status" value="1"/>
</dbReference>
<dbReference type="InterPro" id="IPR005925">
    <property type="entry name" value="Agmatinase-rel"/>
</dbReference>
<feature type="binding site" evidence="4">
    <location>
        <position position="151"/>
    </location>
    <ligand>
        <name>Mn(2+)</name>
        <dbReference type="ChEBI" id="CHEBI:29035"/>
        <label>1</label>
    </ligand>
</feature>
<dbReference type="NCBIfam" id="TIGR01230">
    <property type="entry name" value="agmatinase"/>
    <property type="match status" value="1"/>
</dbReference>
<evidence type="ECO:0000313" key="7">
    <source>
        <dbReference type="Proteomes" id="UP000198703"/>
    </source>
</evidence>
<dbReference type="EMBL" id="FNQM01000001">
    <property type="protein sequence ID" value="SDZ80030.1"/>
    <property type="molecule type" value="Genomic_DNA"/>
</dbReference>
<dbReference type="CDD" id="cd11592">
    <property type="entry name" value="Agmatinase_PAH"/>
    <property type="match status" value="1"/>
</dbReference>
<dbReference type="GO" id="GO:0033389">
    <property type="term" value="P:putrescine biosynthetic process from arginine, via agmatine"/>
    <property type="evidence" value="ECO:0007669"/>
    <property type="project" value="TreeGrafter"/>
</dbReference>
<dbReference type="InterPro" id="IPR020855">
    <property type="entry name" value="Ureohydrolase_Mn_BS"/>
</dbReference>
<dbReference type="OrthoDB" id="9788689at2"/>
<accession>A0A1H3VZ64</accession>
<comment type="cofactor">
    <cofactor evidence="4">
        <name>Mn(2+)</name>
        <dbReference type="ChEBI" id="CHEBI:29035"/>
    </cofactor>
    <text evidence="4">Binds 2 manganese ions per subunit.</text>
</comment>
<keyword evidence="4" id="KW-0464">Manganese</keyword>
<dbReference type="AlphaFoldDB" id="A0A1H3VZ64"/>
<evidence type="ECO:0000256" key="5">
    <source>
        <dbReference type="RuleBase" id="RU003684"/>
    </source>
</evidence>
<keyword evidence="2 4" id="KW-0479">Metal-binding</keyword>
<dbReference type="RefSeq" id="WP_093247872.1">
    <property type="nucleotide sequence ID" value="NZ_FNQM01000001.1"/>
</dbReference>
<dbReference type="SUPFAM" id="SSF52768">
    <property type="entry name" value="Arginase/deacetylase"/>
    <property type="match status" value="1"/>
</dbReference>
<dbReference type="Pfam" id="PF00491">
    <property type="entry name" value="Arginase"/>
    <property type="match status" value="1"/>
</dbReference>
<dbReference type="GO" id="GO:0046872">
    <property type="term" value="F:metal ion binding"/>
    <property type="evidence" value="ECO:0007669"/>
    <property type="project" value="UniProtKB-KW"/>
</dbReference>
<feature type="binding site" evidence="4">
    <location>
        <position position="155"/>
    </location>
    <ligand>
        <name>Mn(2+)</name>
        <dbReference type="ChEBI" id="CHEBI:29035"/>
        <label>1</label>
    </ligand>
</feature>
<evidence type="ECO:0000256" key="2">
    <source>
        <dbReference type="ARBA" id="ARBA00022723"/>
    </source>
</evidence>
<feature type="binding site" evidence="4">
    <location>
        <position position="244"/>
    </location>
    <ligand>
        <name>Mn(2+)</name>
        <dbReference type="ChEBI" id="CHEBI:29035"/>
        <label>1</label>
    </ligand>
</feature>
<name>A0A1H3VZ64_9RHOB</name>
<dbReference type="PANTHER" id="PTHR11358">
    <property type="entry name" value="ARGINASE/AGMATINASE"/>
    <property type="match status" value="1"/>
</dbReference>
<comment type="similarity">
    <text evidence="1">Belongs to the arginase family. Agmatinase subfamily.</text>
</comment>
<dbReference type="GO" id="GO:0008783">
    <property type="term" value="F:agmatinase activity"/>
    <property type="evidence" value="ECO:0007669"/>
    <property type="project" value="TreeGrafter"/>
</dbReference>
<dbReference type="InterPro" id="IPR006035">
    <property type="entry name" value="Ureohydrolase"/>
</dbReference>
<feature type="binding site" evidence="4">
    <location>
        <position position="153"/>
    </location>
    <ligand>
        <name>Mn(2+)</name>
        <dbReference type="ChEBI" id="CHEBI:29035"/>
        <label>1</label>
    </ligand>
</feature>
<dbReference type="PIRSF" id="PIRSF036979">
    <property type="entry name" value="Arginase"/>
    <property type="match status" value="1"/>
</dbReference>
<reference evidence="6 7" key="1">
    <citation type="submission" date="2016-10" db="EMBL/GenBank/DDBJ databases">
        <authorList>
            <person name="de Groot N.N."/>
        </authorList>
    </citation>
    <scope>NUCLEOTIDE SEQUENCE [LARGE SCALE GENOMIC DNA]</scope>
    <source>
        <strain evidence="6 7">DSM 15345</strain>
    </source>
</reference>
<gene>
    <name evidence="6" type="ORF">SAMN05444370_101416</name>
</gene>
<keyword evidence="3 5" id="KW-0378">Hydrolase</keyword>
<keyword evidence="7" id="KW-1185">Reference proteome</keyword>
<dbReference type="PRINTS" id="PR00116">
    <property type="entry name" value="ARGINASE"/>
</dbReference>
<feature type="binding site" evidence="4">
    <location>
        <position position="129"/>
    </location>
    <ligand>
        <name>Mn(2+)</name>
        <dbReference type="ChEBI" id="CHEBI:29035"/>
        <label>1</label>
    </ligand>
</feature>
<dbReference type="Gene3D" id="3.40.800.10">
    <property type="entry name" value="Ureohydrolase domain"/>
    <property type="match status" value="1"/>
</dbReference>
<dbReference type="PANTHER" id="PTHR11358:SF26">
    <property type="entry name" value="GUANIDINO ACID HYDROLASE, MITOCHONDRIAL"/>
    <property type="match status" value="1"/>
</dbReference>
<sequence length="329" mass="34780">MTDADERLNLADPQQRPRFTGLATFFRAPVAESAEGLDIALVGVPYDGGVTNRPGTRHGPREVRNQSSLMRRINQATGAAPFASARVADIGDAWVAKPFELSGAHAEIEAFFAQVKAAGARALACGGDHSISLPILRALAGDAPLGMIHIDAHADTGDNYGGSRFHHGAPFKIAVDEGLLDPKRVAQIGIRGSMFDPDMWKFSHDSGMKVIYVEELEARGWRACMADALAFVGDGPIYVSFDIDALDPAFAPGTGTPEAGGLTMREAMGMVRMLKGRDIRGADMVEVSPPFDTGGLTAMNGATIMFELLCVMAGGPPVPTGHPEAPARV</sequence>
<dbReference type="STRING" id="89524.SAMN05444370_101416"/>
<evidence type="ECO:0000256" key="4">
    <source>
        <dbReference type="PIRSR" id="PIRSR036979-1"/>
    </source>
</evidence>
<evidence type="ECO:0000256" key="3">
    <source>
        <dbReference type="ARBA" id="ARBA00022801"/>
    </source>
</evidence>
<evidence type="ECO:0000313" key="6">
    <source>
        <dbReference type="EMBL" id="SDZ80030.1"/>
    </source>
</evidence>
<dbReference type="InterPro" id="IPR023696">
    <property type="entry name" value="Ureohydrolase_dom_sf"/>
</dbReference>